<sequence length="104" mass="11361">MTAPSGPAPTLFEAIVRKRCVAATYNRGEVVLAPHAAFMRHGELHIAAVTVTRDGNPPREEKVGIFKVDGLGDLRAMDRDFAVSPVFDRGDERFAGEILLQVED</sequence>
<protein>
    <recommendedName>
        <fullName evidence="3">WYL domain-containing protein</fullName>
    </recommendedName>
</protein>
<reference evidence="1" key="1">
    <citation type="submission" date="2021-04" db="EMBL/GenBank/DDBJ databases">
        <title>Ouciella asimina sp. nov., isolated from the surface seawater in the hydrothermal field of Okinawa Trough.</title>
        <authorList>
            <person name="Shuang W."/>
        </authorList>
    </citation>
    <scope>NUCLEOTIDE SEQUENCE</scope>
    <source>
        <strain evidence="1">LXI357</strain>
    </source>
</reference>
<dbReference type="EMBL" id="JAGRQC010000001">
    <property type="protein sequence ID" value="MBR0551802.1"/>
    <property type="molecule type" value="Genomic_DNA"/>
</dbReference>
<accession>A0A8T4ICH3</accession>
<organism evidence="1 2">
    <name type="scientific">Stakelama marina</name>
    <dbReference type="NCBI Taxonomy" id="2826939"/>
    <lineage>
        <taxon>Bacteria</taxon>
        <taxon>Pseudomonadati</taxon>
        <taxon>Pseudomonadota</taxon>
        <taxon>Alphaproteobacteria</taxon>
        <taxon>Sphingomonadales</taxon>
        <taxon>Sphingomonadaceae</taxon>
        <taxon>Stakelama</taxon>
    </lineage>
</organism>
<name>A0A8T4ICH3_9SPHN</name>
<comment type="caution">
    <text evidence="1">The sequence shown here is derived from an EMBL/GenBank/DDBJ whole genome shotgun (WGS) entry which is preliminary data.</text>
</comment>
<dbReference type="Proteomes" id="UP000676996">
    <property type="component" value="Unassembled WGS sequence"/>
</dbReference>
<evidence type="ECO:0000313" key="1">
    <source>
        <dbReference type="EMBL" id="MBR0551802.1"/>
    </source>
</evidence>
<gene>
    <name evidence="1" type="ORF">J7S20_04700</name>
</gene>
<evidence type="ECO:0000313" key="2">
    <source>
        <dbReference type="Proteomes" id="UP000676996"/>
    </source>
</evidence>
<proteinExistence type="predicted"/>
<dbReference type="AlphaFoldDB" id="A0A8T4ICH3"/>
<evidence type="ECO:0008006" key="3">
    <source>
        <dbReference type="Google" id="ProtNLM"/>
    </source>
</evidence>
<keyword evidence="2" id="KW-1185">Reference proteome</keyword>